<dbReference type="GO" id="GO:0005886">
    <property type="term" value="C:plasma membrane"/>
    <property type="evidence" value="ECO:0007669"/>
    <property type="project" value="UniProtKB-SubCell"/>
</dbReference>
<evidence type="ECO:0000256" key="3">
    <source>
        <dbReference type="ARBA" id="ARBA00022475"/>
    </source>
</evidence>
<evidence type="ECO:0000313" key="10">
    <source>
        <dbReference type="Proteomes" id="UP001165289"/>
    </source>
</evidence>
<accession>A0AAV7JPM2</accession>
<feature type="domain" description="Citrate transporter-like" evidence="8">
    <location>
        <begin position="48"/>
        <end position="459"/>
    </location>
</feature>
<feature type="transmembrane region" description="Helical" evidence="7">
    <location>
        <begin position="51"/>
        <end position="68"/>
    </location>
</feature>
<feature type="transmembrane region" description="Helical" evidence="7">
    <location>
        <begin position="518"/>
        <end position="538"/>
    </location>
</feature>
<evidence type="ECO:0000256" key="1">
    <source>
        <dbReference type="ARBA" id="ARBA00004651"/>
    </source>
</evidence>
<feature type="transmembrane region" description="Helical" evidence="7">
    <location>
        <begin position="118"/>
        <end position="151"/>
    </location>
</feature>
<organism evidence="9 10">
    <name type="scientific">Oopsacas minuta</name>
    <dbReference type="NCBI Taxonomy" id="111878"/>
    <lineage>
        <taxon>Eukaryota</taxon>
        <taxon>Metazoa</taxon>
        <taxon>Porifera</taxon>
        <taxon>Hexactinellida</taxon>
        <taxon>Hexasterophora</taxon>
        <taxon>Lyssacinosida</taxon>
        <taxon>Leucopsacidae</taxon>
        <taxon>Oopsacas</taxon>
    </lineage>
</organism>
<keyword evidence="4 7" id="KW-0812">Transmembrane</keyword>
<evidence type="ECO:0000256" key="5">
    <source>
        <dbReference type="ARBA" id="ARBA00022989"/>
    </source>
</evidence>
<feature type="transmembrane region" description="Helical" evidence="7">
    <location>
        <begin position="332"/>
        <end position="351"/>
    </location>
</feature>
<comment type="subcellular location">
    <subcellularLocation>
        <location evidence="1">Cell membrane</location>
        <topology evidence="1">Multi-pass membrane protein</topology>
    </subcellularLocation>
</comment>
<dbReference type="InterPro" id="IPR004680">
    <property type="entry name" value="Cit_transptr-like_dom"/>
</dbReference>
<dbReference type="Pfam" id="PF03600">
    <property type="entry name" value="CitMHS"/>
    <property type="match status" value="1"/>
</dbReference>
<keyword evidence="6 7" id="KW-0472">Membrane</keyword>
<name>A0AAV7JPM2_9METZ</name>
<dbReference type="PANTHER" id="PTHR43302:SF5">
    <property type="entry name" value="TRANSPORTER ARSB-RELATED"/>
    <property type="match status" value="1"/>
</dbReference>
<gene>
    <name evidence="9" type="ORF">LOD99_7531</name>
</gene>
<dbReference type="GO" id="GO:0055085">
    <property type="term" value="P:transmembrane transport"/>
    <property type="evidence" value="ECO:0007669"/>
    <property type="project" value="InterPro"/>
</dbReference>
<feature type="transmembrane region" description="Helical" evidence="7">
    <location>
        <begin position="357"/>
        <end position="376"/>
    </location>
</feature>
<proteinExistence type="predicted"/>
<reference evidence="9 10" key="1">
    <citation type="journal article" date="2023" name="BMC Biol.">
        <title>The compact genome of the sponge Oopsacas minuta (Hexactinellida) is lacking key metazoan core genes.</title>
        <authorList>
            <person name="Santini S."/>
            <person name="Schenkelaars Q."/>
            <person name="Jourda C."/>
            <person name="Duchesne M."/>
            <person name="Belahbib H."/>
            <person name="Rocher C."/>
            <person name="Selva M."/>
            <person name="Riesgo A."/>
            <person name="Vervoort M."/>
            <person name="Leys S.P."/>
            <person name="Kodjabachian L."/>
            <person name="Le Bivic A."/>
            <person name="Borchiellini C."/>
            <person name="Claverie J.M."/>
            <person name="Renard E."/>
        </authorList>
    </citation>
    <scope>NUCLEOTIDE SEQUENCE [LARGE SCALE GENOMIC DNA]</scope>
    <source>
        <strain evidence="9">SPO-2</strain>
    </source>
</reference>
<comment type="caution">
    <text evidence="9">The sequence shown here is derived from an EMBL/GenBank/DDBJ whole genome shotgun (WGS) entry which is preliminary data.</text>
</comment>
<keyword evidence="3" id="KW-1003">Cell membrane</keyword>
<evidence type="ECO:0000256" key="6">
    <source>
        <dbReference type="ARBA" id="ARBA00023136"/>
    </source>
</evidence>
<dbReference type="Proteomes" id="UP001165289">
    <property type="component" value="Unassembled WGS sequence"/>
</dbReference>
<dbReference type="PANTHER" id="PTHR43302">
    <property type="entry name" value="TRANSPORTER ARSB-RELATED"/>
    <property type="match status" value="1"/>
</dbReference>
<evidence type="ECO:0000256" key="4">
    <source>
        <dbReference type="ARBA" id="ARBA00022692"/>
    </source>
</evidence>
<feature type="transmembrane region" description="Helical" evidence="7">
    <location>
        <begin position="426"/>
        <end position="459"/>
    </location>
</feature>
<protein>
    <submittedName>
        <fullName evidence="9">ArsB transporter</fullName>
    </submittedName>
</protein>
<keyword evidence="10" id="KW-1185">Reference proteome</keyword>
<feature type="transmembrane region" description="Helical" evidence="7">
    <location>
        <begin position="80"/>
        <end position="98"/>
    </location>
</feature>
<evidence type="ECO:0000313" key="9">
    <source>
        <dbReference type="EMBL" id="KAI6650479.1"/>
    </source>
</evidence>
<feature type="transmembrane region" description="Helical" evidence="7">
    <location>
        <begin position="388"/>
        <end position="406"/>
    </location>
</feature>
<evidence type="ECO:0000259" key="8">
    <source>
        <dbReference type="Pfam" id="PF03600"/>
    </source>
</evidence>
<keyword evidence="5 7" id="KW-1133">Transmembrane helix</keyword>
<evidence type="ECO:0000256" key="2">
    <source>
        <dbReference type="ARBA" id="ARBA00022448"/>
    </source>
</evidence>
<feature type="transmembrane region" description="Helical" evidence="7">
    <location>
        <begin position="163"/>
        <end position="185"/>
    </location>
</feature>
<keyword evidence="2" id="KW-0813">Transport</keyword>
<evidence type="ECO:0000256" key="7">
    <source>
        <dbReference type="SAM" id="Phobius"/>
    </source>
</evidence>
<feature type="transmembrane region" description="Helical" evidence="7">
    <location>
        <begin position="205"/>
        <end position="230"/>
    </location>
</feature>
<dbReference type="AlphaFoldDB" id="A0AAV7JPM2"/>
<feature type="transmembrane region" description="Helical" evidence="7">
    <location>
        <begin position="20"/>
        <end position="39"/>
    </location>
</feature>
<dbReference type="EMBL" id="JAKMXF010000310">
    <property type="protein sequence ID" value="KAI6650479.1"/>
    <property type="molecule type" value="Genomic_DNA"/>
</dbReference>
<sequence>MESLINATEINQCVNATKLAPPLILGMGTAVYLIVWPFLVMEFKCFPIGRITAVWVGSMGMVITMVLTQTNVYEILGEQDNLQTLCLLLGMMLFAQYMEREGLMSLILERIITPKRSFYAILWVICLISALLSSVITNDAACVMLTPIVLMEHQKQHRSTKEFLPLLLGIATSANIGSAATIMGNPQNAYIASVLNINLATTFRALLPAAVIGYFLNVGLLYLYCFLFYLRNVKSKDTIDSKLANGNIVDHDSFRSSASLNNHVNNYNENDALIKVRYNSSQDLVKSEIGYKKPKNLEQSWMIVYDPEHPERINIPSAGFAPCKKCYYVSSYSKPFSVLLIFMIVVCVVLLCIPPSVVYFDLGLVPMGCATVLLVYDGVINKRNTIDAINHADWGVLMLFCGLFIWLDGFKRTGIPRKLYDLLHDYVYMGSISGVLVFSAYVIIGSNLISNVPLVILLVDYVNCLEGCTTTGAGLMLAWISTIAGNFTLIGSVANIIVAEKAKQTVDYTLGFLSYLKFGFISTMVVLFTGLPLVWILASI</sequence>
<feature type="transmembrane region" description="Helical" evidence="7">
    <location>
        <begin position="471"/>
        <end position="498"/>
    </location>
</feature>